<dbReference type="AlphaFoldDB" id="A0A7R8YNX4"/>
<keyword evidence="1" id="KW-0732">Signal</keyword>
<evidence type="ECO:0008006" key="4">
    <source>
        <dbReference type="Google" id="ProtNLM"/>
    </source>
</evidence>
<name>A0A7R8YNX4_HERIL</name>
<organism evidence="2 3">
    <name type="scientific">Hermetia illucens</name>
    <name type="common">Black soldier fly</name>
    <dbReference type="NCBI Taxonomy" id="343691"/>
    <lineage>
        <taxon>Eukaryota</taxon>
        <taxon>Metazoa</taxon>
        <taxon>Ecdysozoa</taxon>
        <taxon>Arthropoda</taxon>
        <taxon>Hexapoda</taxon>
        <taxon>Insecta</taxon>
        <taxon>Pterygota</taxon>
        <taxon>Neoptera</taxon>
        <taxon>Endopterygota</taxon>
        <taxon>Diptera</taxon>
        <taxon>Brachycera</taxon>
        <taxon>Stratiomyomorpha</taxon>
        <taxon>Stratiomyidae</taxon>
        <taxon>Hermetiinae</taxon>
        <taxon>Hermetia</taxon>
    </lineage>
</organism>
<feature type="chain" id="PRO_5030957144" description="Secreted protein" evidence="1">
    <location>
        <begin position="25"/>
        <end position="261"/>
    </location>
</feature>
<evidence type="ECO:0000256" key="1">
    <source>
        <dbReference type="SAM" id="SignalP"/>
    </source>
</evidence>
<dbReference type="EMBL" id="LR899009">
    <property type="protein sequence ID" value="CAD7079711.1"/>
    <property type="molecule type" value="Genomic_DNA"/>
</dbReference>
<reference evidence="2 3" key="1">
    <citation type="submission" date="2020-11" db="EMBL/GenBank/DDBJ databases">
        <authorList>
            <person name="Wallbank WR R."/>
            <person name="Pardo Diaz C."/>
            <person name="Kozak K."/>
            <person name="Martin S."/>
            <person name="Jiggins C."/>
            <person name="Moest M."/>
            <person name="Warren A I."/>
            <person name="Generalovic N T."/>
            <person name="Byers J.R.P. K."/>
            <person name="Montejo-Kovacevich G."/>
            <person name="Yen C E."/>
        </authorList>
    </citation>
    <scope>NUCLEOTIDE SEQUENCE [LARGE SCALE GENOMIC DNA]</scope>
</reference>
<evidence type="ECO:0000313" key="3">
    <source>
        <dbReference type="Proteomes" id="UP000594454"/>
    </source>
</evidence>
<proteinExistence type="predicted"/>
<dbReference type="InParanoid" id="A0A7R8YNX4"/>
<protein>
    <recommendedName>
        <fullName evidence="4">Secreted protein</fullName>
    </recommendedName>
</protein>
<sequence>MITARALIIVFLTLVHQQVLFVNGQYTDKPGGLLGIVQGVITTATDLMDNSFDTAEKCSYSLKSLLRNALYTLVNNPITRLTVGFRNRAVGSSLIMLRNAYVEAIDPVIDTVHEQMDQMGELREQIRRSQIFLKRSANELRNKGGGCLTPMIATDVTNDLLSCALIPIHNTIVELRKTQDEVRDVLAQLNMQVEGRQGCLTGNPKEAVVCTQTLVSEIPAFIEMINNRFASAPSLFEYMIPIVQCVQKVNGKIKMLCTNQK</sequence>
<evidence type="ECO:0000313" key="2">
    <source>
        <dbReference type="EMBL" id="CAD7079711.1"/>
    </source>
</evidence>
<keyword evidence="3" id="KW-1185">Reference proteome</keyword>
<dbReference type="OrthoDB" id="10421806at2759"/>
<feature type="signal peptide" evidence="1">
    <location>
        <begin position="1"/>
        <end position="24"/>
    </location>
</feature>
<gene>
    <name evidence="2" type="ORF">HERILL_LOCUS2914</name>
</gene>
<dbReference type="Proteomes" id="UP000594454">
    <property type="component" value="Chromosome 1"/>
</dbReference>
<accession>A0A7R8YNX4</accession>